<organism evidence="2 3">
    <name type="scientific">Phytophthora fragariaefolia</name>
    <dbReference type="NCBI Taxonomy" id="1490495"/>
    <lineage>
        <taxon>Eukaryota</taxon>
        <taxon>Sar</taxon>
        <taxon>Stramenopiles</taxon>
        <taxon>Oomycota</taxon>
        <taxon>Peronosporomycetes</taxon>
        <taxon>Peronosporales</taxon>
        <taxon>Peronosporaceae</taxon>
        <taxon>Phytophthora</taxon>
    </lineage>
</organism>
<dbReference type="Gene3D" id="3.10.10.10">
    <property type="entry name" value="HIV Type 1 Reverse Transcriptase, subunit A, domain 1"/>
    <property type="match status" value="2"/>
</dbReference>
<keyword evidence="3" id="KW-1185">Reference proteome</keyword>
<dbReference type="InterPro" id="IPR000477">
    <property type="entry name" value="RT_dom"/>
</dbReference>
<dbReference type="InterPro" id="IPR043502">
    <property type="entry name" value="DNA/RNA_pol_sf"/>
</dbReference>
<dbReference type="CDD" id="cd01647">
    <property type="entry name" value="RT_LTR"/>
    <property type="match status" value="1"/>
</dbReference>
<dbReference type="SUPFAM" id="SSF56672">
    <property type="entry name" value="DNA/RNA polymerases"/>
    <property type="match status" value="1"/>
</dbReference>
<dbReference type="OrthoDB" id="420169at2759"/>
<dbReference type="InterPro" id="IPR043128">
    <property type="entry name" value="Rev_trsase/Diguanyl_cyclase"/>
</dbReference>
<dbReference type="AlphaFoldDB" id="A0A9W7D5Y3"/>
<gene>
    <name evidence="2" type="ORF">Pfra01_002428300</name>
</gene>
<dbReference type="Gene3D" id="3.30.70.270">
    <property type="match status" value="1"/>
</dbReference>
<comment type="caution">
    <text evidence="2">The sequence shown here is derived from an EMBL/GenBank/DDBJ whole genome shotgun (WGS) entry which is preliminary data.</text>
</comment>
<dbReference type="PANTHER" id="PTHR24559">
    <property type="entry name" value="TRANSPOSON TY3-I GAG-POL POLYPROTEIN"/>
    <property type="match status" value="1"/>
</dbReference>
<protein>
    <submittedName>
        <fullName evidence="2">Unnamed protein product</fullName>
    </submittedName>
</protein>
<dbReference type="PANTHER" id="PTHR24559:SF444">
    <property type="entry name" value="REVERSE TRANSCRIPTASE DOMAIN-CONTAINING PROTEIN"/>
    <property type="match status" value="1"/>
</dbReference>
<dbReference type="Proteomes" id="UP001165121">
    <property type="component" value="Unassembled WGS sequence"/>
</dbReference>
<name>A0A9W7D5Y3_9STRA</name>
<dbReference type="FunFam" id="3.30.70.270:FF:000003">
    <property type="entry name" value="Transposon Ty3-G Gag-Pol polyprotein"/>
    <property type="match status" value="1"/>
</dbReference>
<proteinExistence type="predicted"/>
<dbReference type="InterPro" id="IPR053134">
    <property type="entry name" value="RNA-dir_DNA_polymerase"/>
</dbReference>
<evidence type="ECO:0000259" key="1">
    <source>
        <dbReference type="Pfam" id="PF00078"/>
    </source>
</evidence>
<dbReference type="EMBL" id="BSXT01004167">
    <property type="protein sequence ID" value="GMF57007.1"/>
    <property type="molecule type" value="Genomic_DNA"/>
</dbReference>
<sequence>MKLPNKRELGVWIPLDKDMTVFAMNGDLDATRLNEWIDALGDSGASLPNEDEVHVGSEDENDIALIVKLLRVFRKLLENEGSYPPATALDIHHHIDTGNAAPNLLKRRRQAQSEDKIINENVKQMLGAGVIEEGQGAWGFPVVLVQKKDGEVRFCILVAPEDRDQTAFTTKKGFYRCIWMPFGLTNAPSTFQRMMNHVLRGLTWSTCLVYLDDIVVFTRGGIERHTVELACVLERLSMAGMTLKLKKCNFAMTSMVYLGHELTGFGSIMAPMTKLLRKDVEWQWGSRRGVSEDQTAVDDEVCAYLPRF</sequence>
<accession>A0A9W7D5Y3</accession>
<reference evidence="2" key="1">
    <citation type="submission" date="2023-04" db="EMBL/GenBank/DDBJ databases">
        <title>Phytophthora fragariaefolia NBRC 109709.</title>
        <authorList>
            <person name="Ichikawa N."/>
            <person name="Sato H."/>
            <person name="Tonouchi N."/>
        </authorList>
    </citation>
    <scope>NUCLEOTIDE SEQUENCE</scope>
    <source>
        <strain evidence="2">NBRC 109709</strain>
    </source>
</reference>
<evidence type="ECO:0000313" key="2">
    <source>
        <dbReference type="EMBL" id="GMF57007.1"/>
    </source>
</evidence>
<feature type="domain" description="Reverse transcriptase" evidence="1">
    <location>
        <begin position="158"/>
        <end position="262"/>
    </location>
</feature>
<evidence type="ECO:0000313" key="3">
    <source>
        <dbReference type="Proteomes" id="UP001165121"/>
    </source>
</evidence>
<dbReference type="Pfam" id="PF00078">
    <property type="entry name" value="RVT_1"/>
    <property type="match status" value="1"/>
</dbReference>